<reference evidence="2 3" key="1">
    <citation type="submission" date="2013-09" db="EMBL/GenBank/DDBJ databases">
        <title>Genome sequencing of Arenimonas composti.</title>
        <authorList>
            <person name="Chen F."/>
            <person name="Wang G."/>
        </authorList>
    </citation>
    <scope>NUCLEOTIDE SEQUENCE [LARGE SCALE GENOMIC DNA]</scope>
    <source>
        <strain evidence="2 3">TR7-09</strain>
    </source>
</reference>
<proteinExistence type="predicted"/>
<protein>
    <submittedName>
        <fullName evidence="2">Uncharacterized protein</fullName>
    </submittedName>
</protein>
<organism evidence="2 3">
    <name type="scientific">Arenimonas composti TR7-09 = DSM 18010</name>
    <dbReference type="NCBI Taxonomy" id="1121013"/>
    <lineage>
        <taxon>Bacteria</taxon>
        <taxon>Pseudomonadati</taxon>
        <taxon>Pseudomonadota</taxon>
        <taxon>Gammaproteobacteria</taxon>
        <taxon>Lysobacterales</taxon>
        <taxon>Lysobacteraceae</taxon>
        <taxon>Arenimonas</taxon>
    </lineage>
</organism>
<dbReference type="Proteomes" id="UP000029391">
    <property type="component" value="Unassembled WGS sequence"/>
</dbReference>
<dbReference type="STRING" id="1121013.GCA_000426365_02416"/>
<evidence type="ECO:0000256" key="1">
    <source>
        <dbReference type="SAM" id="Phobius"/>
    </source>
</evidence>
<evidence type="ECO:0000313" key="3">
    <source>
        <dbReference type="Proteomes" id="UP000029391"/>
    </source>
</evidence>
<feature type="transmembrane region" description="Helical" evidence="1">
    <location>
        <begin position="113"/>
        <end position="131"/>
    </location>
</feature>
<keyword evidence="1" id="KW-0812">Transmembrane</keyword>
<dbReference type="EMBL" id="AWXU01000040">
    <property type="protein sequence ID" value="KFN49166.1"/>
    <property type="molecule type" value="Genomic_DNA"/>
</dbReference>
<feature type="transmembrane region" description="Helical" evidence="1">
    <location>
        <begin position="79"/>
        <end position="101"/>
    </location>
</feature>
<dbReference type="AlphaFoldDB" id="A0A091BBN8"/>
<name>A0A091BBN8_9GAMM</name>
<accession>A0A091BBN8</accession>
<keyword evidence="1" id="KW-1133">Transmembrane helix</keyword>
<gene>
    <name evidence="2" type="ORF">P873_11975</name>
</gene>
<comment type="caution">
    <text evidence="2">The sequence shown here is derived from an EMBL/GenBank/DDBJ whole genome shotgun (WGS) entry which is preliminary data.</text>
</comment>
<keyword evidence="1" id="KW-0472">Membrane</keyword>
<keyword evidence="3" id="KW-1185">Reference proteome</keyword>
<evidence type="ECO:0000313" key="2">
    <source>
        <dbReference type="EMBL" id="KFN49166.1"/>
    </source>
</evidence>
<sequence length="249" mass="26934">MRSAGGPRWPAGRRLLGAMVVGLVSLPLMGLNGWFGIGVMLALVLGLLWGFDFAAELRASPPGGRWGPWAVRLAAAPKALFGLISLGIGVAIVAWLLWNLFVARQPEFQWTSLYGLFVPLGLIVLGQRWLAEAVGRKPAVSNPEAAWQLRHDAAGVTVQDAEGSVRTLVWDEVEVVAIETNDSGPWGADVWFVLTGERGDVAWPMGADGEAGMLEVLRSRFPGFDDEAVIAAMRSTENARFICWTRRTG</sequence>
<dbReference type="eggNOG" id="ENOG5033DFE">
    <property type="taxonomic scope" value="Bacteria"/>
</dbReference>